<evidence type="ECO:0000256" key="6">
    <source>
        <dbReference type="ARBA" id="ARBA00022840"/>
    </source>
</evidence>
<evidence type="ECO:0000256" key="3">
    <source>
        <dbReference type="ARBA" id="ARBA00011480"/>
    </source>
</evidence>
<dbReference type="Gramene" id="CDY40895">
    <property type="protein sequence ID" value="CDY40895"/>
    <property type="gene ID" value="GSBRNA2T00071934001"/>
</dbReference>
<dbReference type="Proteomes" id="UP000028999">
    <property type="component" value="Unassembled WGS sequence"/>
</dbReference>
<dbReference type="Gene3D" id="1.20.272.10">
    <property type="match status" value="1"/>
</dbReference>
<dbReference type="GO" id="GO:0006281">
    <property type="term" value="P:DNA repair"/>
    <property type="evidence" value="ECO:0000318"/>
    <property type="project" value="GO_Central"/>
</dbReference>
<evidence type="ECO:0000313" key="10">
    <source>
        <dbReference type="Proteomes" id="UP000028999"/>
    </source>
</evidence>
<dbReference type="NCBIfam" id="NF001679">
    <property type="entry name" value="PRK00440.1"/>
    <property type="match status" value="1"/>
</dbReference>
<evidence type="ECO:0000256" key="2">
    <source>
        <dbReference type="ARBA" id="ARBA00005378"/>
    </source>
</evidence>
<comment type="subunit">
    <text evidence="3">Heterotetramer of subunits RFC2, RFC3, RFC4 and RFC5 that can form a complex with RFC1.</text>
</comment>
<keyword evidence="4" id="KW-0235">DNA replication</keyword>
<dbReference type="FunFam" id="3.40.50.300:FF:000129">
    <property type="entry name" value="Replication factor C subunit 5"/>
    <property type="match status" value="1"/>
</dbReference>
<dbReference type="InterPro" id="IPR003959">
    <property type="entry name" value="ATPase_AAA_core"/>
</dbReference>
<accession>A0A078HQK3</accession>
<dbReference type="PaxDb" id="3708-A0A078HQK3"/>
<organism evidence="9 10">
    <name type="scientific">Brassica napus</name>
    <name type="common">Rape</name>
    <dbReference type="NCBI Taxonomy" id="3708"/>
    <lineage>
        <taxon>Eukaryota</taxon>
        <taxon>Viridiplantae</taxon>
        <taxon>Streptophyta</taxon>
        <taxon>Embryophyta</taxon>
        <taxon>Tracheophyta</taxon>
        <taxon>Spermatophyta</taxon>
        <taxon>Magnoliopsida</taxon>
        <taxon>eudicotyledons</taxon>
        <taxon>Gunneridae</taxon>
        <taxon>Pentapetalae</taxon>
        <taxon>rosids</taxon>
        <taxon>malvids</taxon>
        <taxon>Brassicales</taxon>
        <taxon>Brassicaceae</taxon>
        <taxon>Brassiceae</taxon>
        <taxon>Brassica</taxon>
    </lineage>
</organism>
<keyword evidence="10" id="KW-1185">Reference proteome</keyword>
<evidence type="ECO:0000313" key="9">
    <source>
        <dbReference type="EMBL" id="CDY40895.1"/>
    </source>
</evidence>
<dbReference type="SUPFAM" id="SSF48019">
    <property type="entry name" value="post-AAA+ oligomerization domain-like"/>
    <property type="match status" value="1"/>
</dbReference>
<dbReference type="GO" id="GO:0003677">
    <property type="term" value="F:DNA binding"/>
    <property type="evidence" value="ECO:0007669"/>
    <property type="project" value="InterPro"/>
</dbReference>
<dbReference type="PANTHER" id="PTHR11669">
    <property type="entry name" value="REPLICATION FACTOR C / DNA POLYMERASE III GAMMA-TAU SUBUNIT"/>
    <property type="match status" value="1"/>
</dbReference>
<protein>
    <submittedName>
        <fullName evidence="9">BnaCnng09860D protein</fullName>
    </submittedName>
</protein>
<dbReference type="GO" id="GO:0005663">
    <property type="term" value="C:DNA replication factor C complex"/>
    <property type="evidence" value="ECO:0000318"/>
    <property type="project" value="GO_Central"/>
</dbReference>
<evidence type="ECO:0000259" key="8">
    <source>
        <dbReference type="SMART" id="SM00382"/>
    </source>
</evidence>
<dbReference type="PANTHER" id="PTHR11669:SF9">
    <property type="entry name" value="REPLICATION FACTOR C SUBUNIT 5"/>
    <property type="match status" value="1"/>
</dbReference>
<dbReference type="Gene3D" id="1.10.8.60">
    <property type="match status" value="1"/>
</dbReference>
<keyword evidence="6" id="KW-0067">ATP-binding</keyword>
<dbReference type="GO" id="GO:0016887">
    <property type="term" value="F:ATP hydrolysis activity"/>
    <property type="evidence" value="ECO:0007669"/>
    <property type="project" value="InterPro"/>
</dbReference>
<dbReference type="FunFam" id="1.10.8.60:FF:000028">
    <property type="entry name" value="Replication factor C subunit 5"/>
    <property type="match status" value="1"/>
</dbReference>
<dbReference type="InterPro" id="IPR027417">
    <property type="entry name" value="P-loop_NTPase"/>
</dbReference>
<comment type="subcellular location">
    <subcellularLocation>
        <location evidence="1">Nucleus</location>
    </subcellularLocation>
</comment>
<dbReference type="GO" id="GO:0005634">
    <property type="term" value="C:nucleus"/>
    <property type="evidence" value="ECO:0000318"/>
    <property type="project" value="GO_Central"/>
</dbReference>
<evidence type="ECO:0000256" key="7">
    <source>
        <dbReference type="ARBA" id="ARBA00023242"/>
    </source>
</evidence>
<dbReference type="InterPro" id="IPR050238">
    <property type="entry name" value="DNA_Rep/Repair_Clamp_Loader"/>
</dbReference>
<evidence type="ECO:0000256" key="4">
    <source>
        <dbReference type="ARBA" id="ARBA00022705"/>
    </source>
</evidence>
<sequence>MTEITSAMDIDVDENHPRKPKVVAGGFGAPPQSKATPWVEKYRPQSLDDVAAHRDIVATIDRLTNENKLPHLLLYGPPGTGKTSTILAVARKLYGPKYRNMILELNASDDRGIDVVRQQIQDFASTQSFSLGKSSVKLVLLDEADAMTKDAQFALRRGKSSYTRFTRFALIGNHVNKIIPALQSRCTRFRFAPLDPVHVSQRLKHVIEAEGLDVSESGLAALVRLSNGDMRKAMNILQSTHMASVKITEEEVYLCTGNPLPKDIEQISHWLLNESFAESYKKISEMKTRKGLAIVDIVREVTM</sequence>
<dbReference type="SUPFAM" id="SSF52540">
    <property type="entry name" value="P-loop containing nucleoside triphosphate hydrolases"/>
    <property type="match status" value="1"/>
</dbReference>
<dbReference type="GO" id="GO:0005524">
    <property type="term" value="F:ATP binding"/>
    <property type="evidence" value="ECO:0007669"/>
    <property type="project" value="UniProtKB-KW"/>
</dbReference>
<dbReference type="CDD" id="cd00009">
    <property type="entry name" value="AAA"/>
    <property type="match status" value="1"/>
</dbReference>
<gene>
    <name evidence="9" type="primary">BnaCnng09860D</name>
    <name evidence="9" type="ORF">GSBRNA2T00071934001</name>
</gene>
<dbReference type="GO" id="GO:0006261">
    <property type="term" value="P:DNA-templated DNA replication"/>
    <property type="evidence" value="ECO:0000318"/>
    <property type="project" value="GO_Central"/>
</dbReference>
<keyword evidence="5" id="KW-0547">Nucleotide-binding</keyword>
<dbReference type="AlphaFoldDB" id="A0A078HQK3"/>
<keyword evidence="7" id="KW-0539">Nucleus</keyword>
<evidence type="ECO:0000256" key="5">
    <source>
        <dbReference type="ARBA" id="ARBA00022741"/>
    </source>
</evidence>
<dbReference type="InterPro" id="IPR008921">
    <property type="entry name" value="DNA_pol3_clamp-load_cplx_C"/>
</dbReference>
<reference evidence="9 10" key="1">
    <citation type="journal article" date="2014" name="Science">
        <title>Plant genetics. Early allopolyploid evolution in the post-Neolithic Brassica napus oilseed genome.</title>
        <authorList>
            <person name="Chalhoub B."/>
            <person name="Denoeud F."/>
            <person name="Liu S."/>
            <person name="Parkin I.A."/>
            <person name="Tang H."/>
            <person name="Wang X."/>
            <person name="Chiquet J."/>
            <person name="Belcram H."/>
            <person name="Tong C."/>
            <person name="Samans B."/>
            <person name="Correa M."/>
            <person name="Da Silva C."/>
            <person name="Just J."/>
            <person name="Falentin C."/>
            <person name="Koh C.S."/>
            <person name="Le Clainche I."/>
            <person name="Bernard M."/>
            <person name="Bento P."/>
            <person name="Noel B."/>
            <person name="Labadie K."/>
            <person name="Alberti A."/>
            <person name="Charles M."/>
            <person name="Arnaud D."/>
            <person name="Guo H."/>
            <person name="Daviaud C."/>
            <person name="Alamery S."/>
            <person name="Jabbari K."/>
            <person name="Zhao M."/>
            <person name="Edger P.P."/>
            <person name="Chelaifa H."/>
            <person name="Tack D."/>
            <person name="Lassalle G."/>
            <person name="Mestiri I."/>
            <person name="Schnel N."/>
            <person name="Le Paslier M.C."/>
            <person name="Fan G."/>
            <person name="Renault V."/>
            <person name="Bayer P.E."/>
            <person name="Golicz A.A."/>
            <person name="Manoli S."/>
            <person name="Lee T.H."/>
            <person name="Thi V.H."/>
            <person name="Chalabi S."/>
            <person name="Hu Q."/>
            <person name="Fan C."/>
            <person name="Tollenaere R."/>
            <person name="Lu Y."/>
            <person name="Battail C."/>
            <person name="Shen J."/>
            <person name="Sidebottom C.H."/>
            <person name="Wang X."/>
            <person name="Canaguier A."/>
            <person name="Chauveau A."/>
            <person name="Berard A."/>
            <person name="Deniot G."/>
            <person name="Guan M."/>
            <person name="Liu Z."/>
            <person name="Sun F."/>
            <person name="Lim Y.P."/>
            <person name="Lyons E."/>
            <person name="Town C.D."/>
            <person name="Bancroft I."/>
            <person name="Wang X."/>
            <person name="Meng J."/>
            <person name="Ma J."/>
            <person name="Pires J.C."/>
            <person name="King G.J."/>
            <person name="Brunel D."/>
            <person name="Delourme R."/>
            <person name="Renard M."/>
            <person name="Aury J.M."/>
            <person name="Adams K.L."/>
            <person name="Batley J."/>
            <person name="Snowdon R.J."/>
            <person name="Tost J."/>
            <person name="Edwards D."/>
            <person name="Zhou Y."/>
            <person name="Hua W."/>
            <person name="Sharpe A.G."/>
            <person name="Paterson A.H."/>
            <person name="Guan C."/>
            <person name="Wincker P."/>
        </authorList>
    </citation>
    <scope>NUCLEOTIDE SEQUENCE [LARGE SCALE GENOMIC DNA]</scope>
    <source>
        <strain evidence="10">cv. Darmor-bzh</strain>
    </source>
</reference>
<dbReference type="CDD" id="cd18140">
    <property type="entry name" value="HLD_clamp_RFC"/>
    <property type="match status" value="1"/>
</dbReference>
<comment type="similarity">
    <text evidence="2">Belongs to the activator 1 small subunits family.</text>
</comment>
<dbReference type="InterPro" id="IPR003593">
    <property type="entry name" value="AAA+_ATPase"/>
</dbReference>
<feature type="domain" description="AAA+ ATPase" evidence="8">
    <location>
        <begin position="68"/>
        <end position="197"/>
    </location>
</feature>
<name>A0A078HQK3_BRANA</name>
<dbReference type="EMBL" id="LK032483">
    <property type="protein sequence ID" value="CDY40895.1"/>
    <property type="molecule type" value="Genomic_DNA"/>
</dbReference>
<dbReference type="InterPro" id="IPR013748">
    <property type="entry name" value="Rep_factorC_C"/>
</dbReference>
<dbReference type="SMART" id="SM00382">
    <property type="entry name" value="AAA"/>
    <property type="match status" value="1"/>
</dbReference>
<evidence type="ECO:0000256" key="1">
    <source>
        <dbReference type="ARBA" id="ARBA00004123"/>
    </source>
</evidence>
<proteinExistence type="inferred from homology"/>
<dbReference type="Gene3D" id="3.40.50.300">
    <property type="entry name" value="P-loop containing nucleotide triphosphate hydrolases"/>
    <property type="match status" value="1"/>
</dbReference>
<dbReference type="InterPro" id="IPR047854">
    <property type="entry name" value="RFC_lid"/>
</dbReference>
<dbReference type="Pfam" id="PF00004">
    <property type="entry name" value="AAA"/>
    <property type="match status" value="1"/>
</dbReference>
<dbReference type="Pfam" id="PF21960">
    <property type="entry name" value="RCF1-5-like_lid"/>
    <property type="match status" value="1"/>
</dbReference>
<dbReference type="OMA" id="RESCLLM"/>
<dbReference type="STRING" id="3708.A0A078HQK3"/>
<dbReference type="Pfam" id="PF08542">
    <property type="entry name" value="Rep_fac_C"/>
    <property type="match status" value="1"/>
</dbReference>